<keyword evidence="8" id="KW-0647">Proteasome</keyword>
<evidence type="ECO:0000256" key="11">
    <source>
        <dbReference type="PIRSR" id="PIRSR600243-1"/>
    </source>
</evidence>
<sequence>MALADIADFKAPPPFLELNSSPQVFVPSVHNSELSLCTAPLLQGHIEKIDHGVSCKDHKINFVHGTTTLGFKYKDGIVVSVDSRASAGGYIATPDVHKVLVINKYILGTMAGGAADCLYWERVLSKHCRLFELRNKERMSVAAASKLLSNMLYNYKGMGISLGSVIAGYDKLGPGLYYVDNDGTRLTGDYFSTGSGSPHAYAVLDRGYKFDMSTEEAIDLGRRAIYHATYRDPASGGMNNLYHITKDGWEFIGAVDVSDLHEKERLMKRAFQTSLFIHNPDVVIHLGDLLDHGFYEPDNDFEKDVAYARDIFQLNPSTTVLKVVAGNHDIGFHHRYCLYTTSDGSFTTLDSI</sequence>
<evidence type="ECO:0000256" key="2">
    <source>
        <dbReference type="ARBA" id="ARBA00004123"/>
    </source>
</evidence>
<gene>
    <name evidence="13" type="ORF">DILT_LOCUS249</name>
</gene>
<keyword evidence="5" id="KW-0645">Protease</keyword>
<dbReference type="PANTHER" id="PTHR32194">
    <property type="entry name" value="METALLOPROTEASE TLDD"/>
    <property type="match status" value="1"/>
</dbReference>
<evidence type="ECO:0000256" key="8">
    <source>
        <dbReference type="ARBA" id="ARBA00022942"/>
    </source>
</evidence>
<evidence type="ECO:0000256" key="3">
    <source>
        <dbReference type="ARBA" id="ARBA00012039"/>
    </source>
</evidence>
<dbReference type="InterPro" id="IPR001353">
    <property type="entry name" value="Proteasome_sua/b"/>
</dbReference>
<dbReference type="SUPFAM" id="SSF56235">
    <property type="entry name" value="N-terminal nucleophile aminohydrolases (Ntn hydrolases)"/>
    <property type="match status" value="1"/>
</dbReference>
<dbReference type="FunFam" id="3.60.20.10:FF:000051">
    <property type="entry name" value="Proteasome subunit beta"/>
    <property type="match status" value="1"/>
</dbReference>
<keyword evidence="14" id="KW-1185">Reference proteome</keyword>
<keyword evidence="10" id="KW-0539">Nucleus</keyword>
<dbReference type="OrthoDB" id="37597at2759"/>
<dbReference type="EC" id="3.4.25.1" evidence="3"/>
<comment type="subcellular location">
    <subcellularLocation>
        <location evidence="2">Nucleus</location>
    </subcellularLocation>
</comment>
<evidence type="ECO:0000256" key="9">
    <source>
        <dbReference type="ARBA" id="ARBA00023145"/>
    </source>
</evidence>
<name>A0A3P6P365_DIBLA</name>
<dbReference type="Pfam" id="PF00227">
    <property type="entry name" value="Proteasome"/>
    <property type="match status" value="1"/>
</dbReference>
<evidence type="ECO:0000313" key="13">
    <source>
        <dbReference type="EMBL" id="VDK30862.1"/>
    </source>
</evidence>
<feature type="domain" description="Calcineurin-like phosphoesterase" evidence="12">
    <location>
        <begin position="257"/>
        <end position="337"/>
    </location>
</feature>
<feature type="active site" description="Nucleophile" evidence="11">
    <location>
        <position position="66"/>
    </location>
</feature>
<dbReference type="GO" id="GO:0051603">
    <property type="term" value="P:proteolysis involved in protein catabolic process"/>
    <property type="evidence" value="ECO:0007669"/>
    <property type="project" value="InterPro"/>
</dbReference>
<dbReference type="GO" id="GO:0005634">
    <property type="term" value="C:nucleus"/>
    <property type="evidence" value="ECO:0007669"/>
    <property type="project" value="UniProtKB-SubCell"/>
</dbReference>
<dbReference type="PANTHER" id="PTHR32194:SF3">
    <property type="entry name" value="PROTEASOME SUBUNIT BETA"/>
    <property type="match status" value="1"/>
</dbReference>
<evidence type="ECO:0000313" key="14">
    <source>
        <dbReference type="Proteomes" id="UP000281553"/>
    </source>
</evidence>
<keyword evidence="9" id="KW-0865">Zymogen</keyword>
<evidence type="ECO:0000256" key="6">
    <source>
        <dbReference type="ARBA" id="ARBA00022698"/>
    </source>
</evidence>
<keyword evidence="4" id="KW-0963">Cytoplasm</keyword>
<dbReference type="PROSITE" id="PS51476">
    <property type="entry name" value="PROTEASOME_BETA_2"/>
    <property type="match status" value="1"/>
</dbReference>
<evidence type="ECO:0000256" key="5">
    <source>
        <dbReference type="ARBA" id="ARBA00022670"/>
    </source>
</evidence>
<comment type="catalytic activity">
    <reaction evidence="1">
        <text>Cleavage of peptide bonds with very broad specificity.</text>
        <dbReference type="EC" id="3.4.25.1"/>
    </reaction>
</comment>
<dbReference type="InterPro" id="IPR023333">
    <property type="entry name" value="Proteasome_suB-type"/>
</dbReference>
<dbReference type="AlphaFoldDB" id="A0A3P6P365"/>
<evidence type="ECO:0000256" key="10">
    <source>
        <dbReference type="ARBA" id="ARBA00023242"/>
    </source>
</evidence>
<evidence type="ECO:0000259" key="12">
    <source>
        <dbReference type="Pfam" id="PF00149"/>
    </source>
</evidence>
<dbReference type="InterPro" id="IPR000243">
    <property type="entry name" value="Pept_T1A_subB"/>
</dbReference>
<proteinExistence type="predicted"/>
<accession>A0A3P6P365</accession>
<dbReference type="GO" id="GO:0005839">
    <property type="term" value="C:proteasome core complex"/>
    <property type="evidence" value="ECO:0007669"/>
    <property type="project" value="InterPro"/>
</dbReference>
<dbReference type="CDD" id="cd03761">
    <property type="entry name" value="proteasome_beta_type_5"/>
    <property type="match status" value="1"/>
</dbReference>
<reference evidence="13 14" key="1">
    <citation type="submission" date="2018-11" db="EMBL/GenBank/DDBJ databases">
        <authorList>
            <consortium name="Pathogen Informatics"/>
        </authorList>
    </citation>
    <scope>NUCLEOTIDE SEQUENCE [LARGE SCALE GENOMIC DNA]</scope>
</reference>
<dbReference type="EMBL" id="UYRU01000912">
    <property type="protein sequence ID" value="VDK30862.1"/>
    <property type="molecule type" value="Genomic_DNA"/>
</dbReference>
<dbReference type="Gene3D" id="3.60.20.10">
    <property type="entry name" value="Glutamine Phosphoribosylpyrophosphate, subunit 1, domain 1"/>
    <property type="match status" value="1"/>
</dbReference>
<protein>
    <recommendedName>
        <fullName evidence="3">proteasome endopeptidase complex</fullName>
        <ecNumber evidence="3">3.4.25.1</ecNumber>
    </recommendedName>
</protein>
<dbReference type="InterPro" id="IPR029055">
    <property type="entry name" value="Ntn_hydrolases_N"/>
</dbReference>
<evidence type="ECO:0000256" key="1">
    <source>
        <dbReference type="ARBA" id="ARBA00001198"/>
    </source>
</evidence>
<dbReference type="GO" id="GO:0005737">
    <property type="term" value="C:cytoplasm"/>
    <property type="evidence" value="ECO:0007669"/>
    <property type="project" value="TreeGrafter"/>
</dbReference>
<keyword evidence="6" id="KW-0888">Threonine protease</keyword>
<organism evidence="13 14">
    <name type="scientific">Dibothriocephalus latus</name>
    <name type="common">Fish tapeworm</name>
    <name type="synonym">Diphyllobothrium latum</name>
    <dbReference type="NCBI Taxonomy" id="60516"/>
    <lineage>
        <taxon>Eukaryota</taxon>
        <taxon>Metazoa</taxon>
        <taxon>Spiralia</taxon>
        <taxon>Lophotrochozoa</taxon>
        <taxon>Platyhelminthes</taxon>
        <taxon>Cestoda</taxon>
        <taxon>Eucestoda</taxon>
        <taxon>Diphyllobothriidea</taxon>
        <taxon>Diphyllobothriidae</taxon>
        <taxon>Dibothriocephalus</taxon>
    </lineage>
</organism>
<dbReference type="InterPro" id="IPR004843">
    <property type="entry name" value="Calcineurin-like_PHP"/>
</dbReference>
<dbReference type="GO" id="GO:0004298">
    <property type="term" value="F:threonine-type endopeptidase activity"/>
    <property type="evidence" value="ECO:0007669"/>
    <property type="project" value="UniProtKB-KW"/>
</dbReference>
<dbReference type="PRINTS" id="PR00141">
    <property type="entry name" value="PROTEASOME"/>
</dbReference>
<evidence type="ECO:0000256" key="4">
    <source>
        <dbReference type="ARBA" id="ARBA00022490"/>
    </source>
</evidence>
<dbReference type="InterPro" id="IPR029052">
    <property type="entry name" value="Metallo-depent_PP-like"/>
</dbReference>
<dbReference type="Pfam" id="PF00149">
    <property type="entry name" value="Metallophos"/>
    <property type="match status" value="1"/>
</dbReference>
<keyword evidence="7" id="KW-0378">Hydrolase</keyword>
<dbReference type="Proteomes" id="UP000281553">
    <property type="component" value="Unassembled WGS sequence"/>
</dbReference>
<evidence type="ECO:0000256" key="7">
    <source>
        <dbReference type="ARBA" id="ARBA00022801"/>
    </source>
</evidence>
<dbReference type="SUPFAM" id="SSF56300">
    <property type="entry name" value="Metallo-dependent phosphatases"/>
    <property type="match status" value="1"/>
</dbReference>